<protein>
    <recommendedName>
        <fullName evidence="9">Inner-membrane translocator</fullName>
    </recommendedName>
</protein>
<feature type="transmembrane region" description="Helical" evidence="6">
    <location>
        <begin position="182"/>
        <end position="199"/>
    </location>
</feature>
<comment type="caution">
    <text evidence="7">The sequence shown here is derived from an EMBL/GenBank/DDBJ whole genome shotgun (WGS) entry which is preliminary data.</text>
</comment>
<dbReference type="STRING" id="477184.KYC_12158"/>
<feature type="transmembrane region" description="Helical" evidence="6">
    <location>
        <begin position="227"/>
        <end position="247"/>
    </location>
</feature>
<dbReference type="PANTHER" id="PTHR30482">
    <property type="entry name" value="HIGH-AFFINITY BRANCHED-CHAIN AMINO ACID TRANSPORT SYSTEM PERMEASE"/>
    <property type="match status" value="1"/>
</dbReference>
<keyword evidence="2" id="KW-1003">Cell membrane</keyword>
<keyword evidence="3 6" id="KW-0812">Transmembrane</keyword>
<evidence type="ECO:0000256" key="4">
    <source>
        <dbReference type="ARBA" id="ARBA00022989"/>
    </source>
</evidence>
<evidence type="ECO:0000256" key="1">
    <source>
        <dbReference type="ARBA" id="ARBA00004651"/>
    </source>
</evidence>
<feature type="transmembrane region" description="Helical" evidence="6">
    <location>
        <begin position="56"/>
        <end position="75"/>
    </location>
</feature>
<dbReference type="eggNOG" id="COG4177">
    <property type="taxonomic scope" value="Bacteria"/>
</dbReference>
<dbReference type="AlphaFoldDB" id="H0F6N6"/>
<evidence type="ECO:0000313" key="7">
    <source>
        <dbReference type="EMBL" id="EHK66048.1"/>
    </source>
</evidence>
<feature type="transmembrane region" description="Helical" evidence="6">
    <location>
        <begin position="105"/>
        <end position="127"/>
    </location>
</feature>
<feature type="transmembrane region" description="Helical" evidence="6">
    <location>
        <begin position="31"/>
        <end position="50"/>
    </location>
</feature>
<organism evidence="7 8">
    <name type="scientific">Achromobacter arsenitoxydans SY8</name>
    <dbReference type="NCBI Taxonomy" id="477184"/>
    <lineage>
        <taxon>Bacteria</taxon>
        <taxon>Pseudomonadati</taxon>
        <taxon>Pseudomonadota</taxon>
        <taxon>Betaproteobacteria</taxon>
        <taxon>Burkholderiales</taxon>
        <taxon>Alcaligenaceae</taxon>
        <taxon>Achromobacter</taxon>
    </lineage>
</organism>
<gene>
    <name evidence="7" type="ORF">KYC_12158</name>
</gene>
<dbReference type="CDD" id="cd06581">
    <property type="entry name" value="TM_PBP1_LivM_like"/>
    <property type="match status" value="1"/>
</dbReference>
<evidence type="ECO:0000313" key="8">
    <source>
        <dbReference type="Proteomes" id="UP000003113"/>
    </source>
</evidence>
<dbReference type="Pfam" id="PF02653">
    <property type="entry name" value="BPD_transp_2"/>
    <property type="match status" value="1"/>
</dbReference>
<dbReference type="GO" id="GO:0015658">
    <property type="term" value="F:branched-chain amino acid transmembrane transporter activity"/>
    <property type="evidence" value="ECO:0007669"/>
    <property type="project" value="InterPro"/>
</dbReference>
<feature type="transmembrane region" description="Helical" evidence="6">
    <location>
        <begin position="82"/>
        <end position="99"/>
    </location>
</feature>
<dbReference type="Proteomes" id="UP000003113">
    <property type="component" value="Unassembled WGS sequence"/>
</dbReference>
<dbReference type="EMBL" id="AGUF01000045">
    <property type="protein sequence ID" value="EHK66048.1"/>
    <property type="molecule type" value="Genomic_DNA"/>
</dbReference>
<dbReference type="InterPro" id="IPR001851">
    <property type="entry name" value="ABC_transp_permease"/>
</dbReference>
<sequence length="335" mass="34828">MEAPVSSVIMSSNRLTAETKAVGQTAAPRRWTAGAGVAGVLALALLPLAAGGYWTYTLGLCFANAIAIISVSFLVRYGGEVSIGHGVFVAAGAYTVALMEKYLGVSLLASLPAAALAGAFLGLAFAFPSRYLSGIYLAVATMALALALPEVLLHYSSVSGGYEGLYVKLDALPGLAKETQRYYLPLAGLVAVALLLRHFRRSRQAMALLLIRTSPHAAESFGVRRSWARLSCMALSGAIAAIAGAMLSFSSSTVSPNSFTLWTSIFLLVGSVVSLYSMSILGSLLGGLFLTLMPLLLAGAGDWVPILYGSALLIVVLGFNALPAKVRARLHGGNP</sequence>
<evidence type="ECO:0000256" key="3">
    <source>
        <dbReference type="ARBA" id="ARBA00022692"/>
    </source>
</evidence>
<dbReference type="PANTHER" id="PTHR30482:SF10">
    <property type="entry name" value="HIGH-AFFINITY BRANCHED-CHAIN AMINO ACID TRANSPORT PROTEIN BRAE"/>
    <property type="match status" value="1"/>
</dbReference>
<feature type="transmembrane region" description="Helical" evidence="6">
    <location>
        <begin position="283"/>
        <end position="300"/>
    </location>
</feature>
<keyword evidence="4 6" id="KW-1133">Transmembrane helix</keyword>
<evidence type="ECO:0008006" key="9">
    <source>
        <dbReference type="Google" id="ProtNLM"/>
    </source>
</evidence>
<feature type="transmembrane region" description="Helical" evidence="6">
    <location>
        <begin position="134"/>
        <end position="155"/>
    </location>
</feature>
<comment type="subcellular location">
    <subcellularLocation>
        <location evidence="1">Cell membrane</location>
        <topology evidence="1">Multi-pass membrane protein</topology>
    </subcellularLocation>
</comment>
<dbReference type="InterPro" id="IPR043428">
    <property type="entry name" value="LivM-like"/>
</dbReference>
<evidence type="ECO:0000256" key="2">
    <source>
        <dbReference type="ARBA" id="ARBA00022475"/>
    </source>
</evidence>
<evidence type="ECO:0000256" key="6">
    <source>
        <dbReference type="SAM" id="Phobius"/>
    </source>
</evidence>
<dbReference type="GO" id="GO:0005886">
    <property type="term" value="C:plasma membrane"/>
    <property type="evidence" value="ECO:0007669"/>
    <property type="project" value="UniProtKB-SubCell"/>
</dbReference>
<feature type="transmembrane region" description="Helical" evidence="6">
    <location>
        <begin position="306"/>
        <end position="322"/>
    </location>
</feature>
<keyword evidence="8" id="KW-1185">Reference proteome</keyword>
<name>H0F6N6_9BURK</name>
<reference evidence="7 8" key="1">
    <citation type="journal article" date="2012" name="J. Bacteriol.">
        <title>Genome sequence of the highly efficient arsenite-oxidizing bacterium Achromobacter arsenitoxydans SY8.</title>
        <authorList>
            <person name="Li X."/>
            <person name="Hu Y."/>
            <person name="Gong J."/>
            <person name="Lin Y."/>
            <person name="Johnstone L."/>
            <person name="Rensing C."/>
            <person name="Wang G."/>
        </authorList>
    </citation>
    <scope>NUCLEOTIDE SEQUENCE [LARGE SCALE GENOMIC DNA]</scope>
    <source>
        <strain evidence="7 8">SY8</strain>
    </source>
</reference>
<dbReference type="PATRIC" id="fig|477184.5.peg.2414"/>
<keyword evidence="5 6" id="KW-0472">Membrane</keyword>
<feature type="transmembrane region" description="Helical" evidence="6">
    <location>
        <begin position="259"/>
        <end position="276"/>
    </location>
</feature>
<evidence type="ECO:0000256" key="5">
    <source>
        <dbReference type="ARBA" id="ARBA00023136"/>
    </source>
</evidence>
<proteinExistence type="predicted"/>
<accession>H0F6N6</accession>